<accession>A0A7J7ILG7</accession>
<dbReference type="GO" id="GO:0019005">
    <property type="term" value="C:SCF ubiquitin ligase complex"/>
    <property type="evidence" value="ECO:0007669"/>
    <property type="project" value="TreeGrafter"/>
</dbReference>
<dbReference type="PANTHER" id="PTHR13318">
    <property type="entry name" value="PARTNER OF PAIRED, ISOFORM B-RELATED"/>
    <property type="match status" value="1"/>
</dbReference>
<dbReference type="OrthoDB" id="2127at2759"/>
<dbReference type="InterPro" id="IPR001611">
    <property type="entry name" value="Leu-rich_rpt"/>
</dbReference>
<evidence type="ECO:0000313" key="3">
    <source>
        <dbReference type="Proteomes" id="UP000530660"/>
    </source>
</evidence>
<dbReference type="Pfam" id="PF13516">
    <property type="entry name" value="LRR_6"/>
    <property type="match status" value="4"/>
</dbReference>
<evidence type="ECO:0000313" key="2">
    <source>
        <dbReference type="EMBL" id="KAF6003484.1"/>
    </source>
</evidence>
<dbReference type="AlphaFoldDB" id="A0A7J7ILG7"/>
<dbReference type="SUPFAM" id="SSF52047">
    <property type="entry name" value="RNI-like"/>
    <property type="match status" value="1"/>
</dbReference>
<keyword evidence="3" id="KW-1185">Reference proteome</keyword>
<dbReference type="InterPro" id="IPR032675">
    <property type="entry name" value="LRR_dom_sf"/>
</dbReference>
<feature type="compositionally biased region" description="Basic and acidic residues" evidence="1">
    <location>
        <begin position="17"/>
        <end position="26"/>
    </location>
</feature>
<dbReference type="Proteomes" id="UP000530660">
    <property type="component" value="Unassembled WGS sequence"/>
</dbReference>
<comment type="caution">
    <text evidence="2">The sequence shown here is derived from an EMBL/GenBank/DDBJ whole genome shotgun (WGS) entry which is preliminary data.</text>
</comment>
<dbReference type="EMBL" id="VWRR01000006">
    <property type="protein sequence ID" value="KAF6003484.1"/>
    <property type="molecule type" value="Genomic_DNA"/>
</dbReference>
<sequence>MVAVPEQSSPSTPLESPLHERLEMERPTFSSSSVSPPSWRIFRPSQDRVKTPSPSGQSVRWSKLNMVETNHVDLDGRREQGIGLHEPRHGVSTAWSTASHLVHIQRWSANSTQMGTSGEGCCSEARHEVESISTHYADTLDGFSKALFAVGAHYHPRVRKLVQTWVPADAEESVTVLGFGCIPPSLQSLCAQRLVEEGSLTSTDAACSIWADAASDEGSEAVRSPVGRSFRRVTQAAASLIRIGERSLAQTPTCPKRDVVSGWASLPAPIMALCWDAACSSGNASPALLRLYASSVAPQLATARWQRPGRALPLQLLWIRQAPLPHMQHFQVPAHDRARFQDEWLFALVPSAASLEHLDLRGCGQVTDRGLIALAPHLRQLRVCILEGCLGIWGPGVHALLRSCLRLETLDLRGCRSLTDAAFCREEFGRSEQAETVLFGRQTLQTGRCLKHLDLSECVQLTDEGLLALKSALDASVWSLEEPNGVRGLDTALAAGQWESTEAETGPRPRQLHSDEYLLAHQDVWNEDDEPWSRNHPSGTLETFSVAQCFRLGDRSLRPLLAQHRSSLRSVNLSYTAITAATLDDLVALPHLEALSLRGCGDTMSVDTVAATRFGERLASPGKQLHHLDLGKCARLVTDGFLAALAGVGTTARPHPHGHVISARDTLKSLSLHASRLTDRSLSHYVRLFRSLERLDLSQCTLITDAGVEHLQSLKALTELDLADTGVTSAVGSTLLCRLSQLRKLDLSYTAIQNSVTRSLSTLEHLEWLSLDARLISDDALQVLETEANHSFESERAVGCTASASVALHLHRRIGLPRYLRRLDLFSAHVTDRGVAYLVKACPFLETLEVCSGALTDAALRMIAQHLPYLECLNVSQNMRISDAGLREYAKVARLQRDLDQPLMLRSLNVAFTAVTWRGLAALLPMLPHLHLLCVRGCNKDSFSAATVHSLERIRPGLVILGADEDASAKSDQS</sequence>
<proteinExistence type="predicted"/>
<evidence type="ECO:0000256" key="1">
    <source>
        <dbReference type="SAM" id="MobiDB-lite"/>
    </source>
</evidence>
<feature type="region of interest" description="Disordered" evidence="1">
    <location>
        <begin position="1"/>
        <end position="58"/>
    </location>
</feature>
<organism evidence="2 3">
    <name type="scientific">Cyanidiococcus yangmingshanensis</name>
    <dbReference type="NCBI Taxonomy" id="2690220"/>
    <lineage>
        <taxon>Eukaryota</taxon>
        <taxon>Rhodophyta</taxon>
        <taxon>Bangiophyceae</taxon>
        <taxon>Cyanidiales</taxon>
        <taxon>Cyanidiaceae</taxon>
        <taxon>Cyanidiococcus</taxon>
    </lineage>
</organism>
<reference evidence="2 3" key="1">
    <citation type="journal article" date="2020" name="J. Phycol.">
        <title>Comparative genome analysis reveals Cyanidiococcus gen. nov., a new extremophilic red algal genus sister to Cyanidioschyzon (Cyanidioschyzonaceae, Rhodophyta).</title>
        <authorList>
            <person name="Liu S.-L."/>
            <person name="Chiang Y.-R."/>
            <person name="Yoon H.S."/>
            <person name="Fu H.-Y."/>
        </authorList>
    </citation>
    <scope>NUCLEOTIDE SEQUENCE [LARGE SCALE GENOMIC DNA]</scope>
    <source>
        <strain evidence="2 3">THAL066</strain>
    </source>
</reference>
<dbReference type="Gene3D" id="3.80.10.10">
    <property type="entry name" value="Ribonuclease Inhibitor"/>
    <property type="match status" value="4"/>
</dbReference>
<dbReference type="InterPro" id="IPR006553">
    <property type="entry name" value="Leu-rich_rpt_Cys-con_subtyp"/>
</dbReference>
<protein>
    <submittedName>
        <fullName evidence="2">F-box and leucine-rich repeat protein 14</fullName>
    </submittedName>
</protein>
<dbReference type="SMART" id="SM00368">
    <property type="entry name" value="LRR_RI"/>
    <property type="match status" value="3"/>
</dbReference>
<dbReference type="SMART" id="SM00367">
    <property type="entry name" value="LRR_CC"/>
    <property type="match status" value="9"/>
</dbReference>
<name>A0A7J7ILG7_9RHOD</name>
<gene>
    <name evidence="2" type="primary">FBXL14_2</name>
    <name evidence="2" type="ORF">F1559_001020</name>
</gene>
<dbReference type="GO" id="GO:0031146">
    <property type="term" value="P:SCF-dependent proteasomal ubiquitin-dependent protein catabolic process"/>
    <property type="evidence" value="ECO:0007669"/>
    <property type="project" value="TreeGrafter"/>
</dbReference>
<feature type="compositionally biased region" description="Polar residues" evidence="1">
    <location>
        <begin position="1"/>
        <end position="14"/>
    </location>
</feature>